<organism evidence="3">
    <name type="scientific">Amphora coffeiformis</name>
    <dbReference type="NCBI Taxonomy" id="265554"/>
    <lineage>
        <taxon>Eukaryota</taxon>
        <taxon>Sar</taxon>
        <taxon>Stramenopiles</taxon>
        <taxon>Ochrophyta</taxon>
        <taxon>Bacillariophyta</taxon>
        <taxon>Bacillariophyceae</taxon>
        <taxon>Bacillariophycidae</taxon>
        <taxon>Thalassiophysales</taxon>
        <taxon>Catenulaceae</taxon>
        <taxon>Amphora</taxon>
    </lineage>
</organism>
<feature type="region of interest" description="Disordered" evidence="1">
    <location>
        <begin position="573"/>
        <end position="612"/>
    </location>
</feature>
<dbReference type="PANTHER" id="PTHR12224">
    <property type="entry name" value="BETA-1,4-MANNOSYL-GLYCOPROTEIN BETA-1,4-N-ACETYLGLUCOSAMINYL-TRANSFERASE"/>
    <property type="match status" value="1"/>
</dbReference>
<feature type="compositionally biased region" description="Basic residues" evidence="1">
    <location>
        <begin position="602"/>
        <end position="612"/>
    </location>
</feature>
<feature type="compositionally biased region" description="Basic and acidic residues" evidence="1">
    <location>
        <begin position="134"/>
        <end position="148"/>
    </location>
</feature>
<keyword evidence="2" id="KW-0472">Membrane</keyword>
<dbReference type="GO" id="GO:0016020">
    <property type="term" value="C:membrane"/>
    <property type="evidence" value="ECO:0007669"/>
    <property type="project" value="InterPro"/>
</dbReference>
<feature type="compositionally biased region" description="Basic and acidic residues" evidence="1">
    <location>
        <begin position="591"/>
        <end position="601"/>
    </location>
</feature>
<dbReference type="AlphaFoldDB" id="A0A7S3P2W9"/>
<dbReference type="PANTHER" id="PTHR12224:SF0">
    <property type="entry name" value="BETA-1,4-MANNOSYL-GLYCOPROTEIN 4-BETA-N-ACETYLGLUCOSAMINYLTRANSFERASE"/>
    <property type="match status" value="1"/>
</dbReference>
<evidence type="ECO:0000256" key="2">
    <source>
        <dbReference type="SAM" id="Phobius"/>
    </source>
</evidence>
<feature type="compositionally biased region" description="Pro residues" evidence="1">
    <location>
        <begin position="90"/>
        <end position="99"/>
    </location>
</feature>
<dbReference type="EMBL" id="HBIM01007610">
    <property type="protein sequence ID" value="CAE0408779.1"/>
    <property type="molecule type" value="Transcribed_RNA"/>
</dbReference>
<dbReference type="InterPro" id="IPR006813">
    <property type="entry name" value="Glyco_trans_17"/>
</dbReference>
<accession>A0A7S3P2W9</accession>
<dbReference type="GO" id="GO:0006044">
    <property type="term" value="P:N-acetylglucosamine metabolic process"/>
    <property type="evidence" value="ECO:0007669"/>
    <property type="project" value="TreeGrafter"/>
</dbReference>
<feature type="transmembrane region" description="Helical" evidence="2">
    <location>
        <begin position="31"/>
        <end position="48"/>
    </location>
</feature>
<dbReference type="GO" id="GO:0003830">
    <property type="term" value="F:beta-1,4-mannosylglycoprotein 4-beta-N-acetylglucosaminyltransferase activity"/>
    <property type="evidence" value="ECO:0007669"/>
    <property type="project" value="InterPro"/>
</dbReference>
<sequence length="612" mass="69116">MTLPRRRSSQNKCIKAYQQAVGNSRGGAQSVFFLAIFVATVLFINNVSHLGDVSSYHTHGGTNAAMMGTGKEYLLGNKAALTSSSSQAAPQPPPDVPEPPAKKEGDPDETVVAAVSPNDGDKTKLTVDELVVAGKEDTKEENDNKADTDNDNQQNDPEDDDHGDDNKAEKSPHNNDGGKNNGSDISKLSRAEQYAMFKAEVGILSDAPFETFLEKHKVIDEFDNTQRCRRYGYTFSAKEERNRRIFYGAVMADEPWELFEILSAESYGIFEAMVLIEPDHDIYGNPREPLRLEATQVLQSMFGVERVHILKYSNDQAKGDLLYDLAREEIVKEWKKLGMTVSDVGYMSNIDDMFARDLLKAIQHCELPEMKYDLHHCLHNRVKVFGNCQVYETSPECVSRTKKYIHPDMMIGACIQGIGSDTDNRLAPRDEEHGIYRQPGWTCEDREEEKDIKDQKYPLYTGTDMRQLCGGRQANVRAAMHQQYSAFHFRNFYNTAKDMRLQYTTEDALYDKSLDDLGEDMRVTYRCIKEIDDEKSAVTKREPGGFSVLKPMTPLYFADEKYRAAVHERAKKKILDDEKNVKSGGGGSTAKKTDDKKDAKKDTKKKTTTKKK</sequence>
<feature type="region of interest" description="Disordered" evidence="1">
    <location>
        <begin position="82"/>
        <end position="185"/>
    </location>
</feature>
<gene>
    <name evidence="3" type="ORF">ACOF00016_LOCUS6489</name>
</gene>
<reference evidence="3" key="1">
    <citation type="submission" date="2021-01" db="EMBL/GenBank/DDBJ databases">
        <authorList>
            <person name="Corre E."/>
            <person name="Pelletier E."/>
            <person name="Niang G."/>
            <person name="Scheremetjew M."/>
            <person name="Finn R."/>
            <person name="Kale V."/>
            <person name="Holt S."/>
            <person name="Cochrane G."/>
            <person name="Meng A."/>
            <person name="Brown T."/>
            <person name="Cohen L."/>
        </authorList>
    </citation>
    <scope>NUCLEOTIDE SEQUENCE</scope>
    <source>
        <strain evidence="3">CCMP127</strain>
    </source>
</reference>
<evidence type="ECO:0000313" key="3">
    <source>
        <dbReference type="EMBL" id="CAE0408779.1"/>
    </source>
</evidence>
<evidence type="ECO:0000256" key="1">
    <source>
        <dbReference type="SAM" id="MobiDB-lite"/>
    </source>
</evidence>
<feature type="compositionally biased region" description="Basic and acidic residues" evidence="1">
    <location>
        <begin position="164"/>
        <end position="173"/>
    </location>
</feature>
<proteinExistence type="predicted"/>
<keyword evidence="2" id="KW-0812">Transmembrane</keyword>
<keyword evidence="2" id="KW-1133">Transmembrane helix</keyword>
<protein>
    <submittedName>
        <fullName evidence="3">Uncharacterized protein</fullName>
    </submittedName>
</protein>
<name>A0A7S3P2W9_9STRA</name>